<dbReference type="EMBL" id="RJJX01000018">
    <property type="protein sequence ID" value="RUT73656.1"/>
    <property type="molecule type" value="Genomic_DNA"/>
</dbReference>
<protein>
    <submittedName>
        <fullName evidence="1">Uncharacterized protein</fullName>
    </submittedName>
</protein>
<proteinExistence type="predicted"/>
<reference evidence="1 2" key="1">
    <citation type="submission" date="2018-11" db="EMBL/GenBank/DDBJ databases">
        <title>Parancylomarina longa gen. nov., sp. nov., isolated from sediments of southern Okinawa.</title>
        <authorList>
            <person name="Fu T."/>
        </authorList>
    </citation>
    <scope>NUCLEOTIDE SEQUENCE [LARGE SCALE GENOMIC DNA]</scope>
    <source>
        <strain evidence="1 2">T3-2 S1-C</strain>
    </source>
</reference>
<sequence>MKTFALILFLFSAFVTRGQKINGTVTVQVSKYCEIIVNHPDRPIHFTYNRKWQHHTKRVRVKSNCKWILSVRPQERYLYCNHYKIDANLISYRIGNAQGSGDVQSPEASYLLYQLPYNPPFGTGNVIFDVIFSLDTSLLRKVRWGNYNTKVDITCTPDTN</sequence>
<keyword evidence="2" id="KW-1185">Reference proteome</keyword>
<accession>A0A434AGY6</accession>
<comment type="caution">
    <text evidence="1">The sequence shown here is derived from an EMBL/GenBank/DDBJ whole genome shotgun (WGS) entry which is preliminary data.</text>
</comment>
<gene>
    <name evidence="1" type="ORF">DLK05_12585</name>
</gene>
<dbReference type="AlphaFoldDB" id="A0A434AGY6"/>
<name>A0A434AGY6_9BACT</name>
<organism evidence="1 2">
    <name type="scientific">Ancylomarina longa</name>
    <dbReference type="NCBI Taxonomy" id="2487017"/>
    <lineage>
        <taxon>Bacteria</taxon>
        <taxon>Pseudomonadati</taxon>
        <taxon>Bacteroidota</taxon>
        <taxon>Bacteroidia</taxon>
        <taxon>Marinilabiliales</taxon>
        <taxon>Marinifilaceae</taxon>
        <taxon>Ancylomarina</taxon>
    </lineage>
</organism>
<evidence type="ECO:0000313" key="1">
    <source>
        <dbReference type="EMBL" id="RUT73656.1"/>
    </source>
</evidence>
<dbReference type="Proteomes" id="UP000282985">
    <property type="component" value="Unassembled WGS sequence"/>
</dbReference>
<evidence type="ECO:0000313" key="2">
    <source>
        <dbReference type="Proteomes" id="UP000282985"/>
    </source>
</evidence>
<dbReference type="RefSeq" id="WP_127344318.1">
    <property type="nucleotide sequence ID" value="NZ_RJJX01000018.1"/>
</dbReference>